<dbReference type="Proteomes" id="UP001157353">
    <property type="component" value="Unassembled WGS sequence"/>
</dbReference>
<gene>
    <name evidence="1" type="ORF">GCM10007916_33760</name>
</gene>
<dbReference type="InterPro" id="IPR019004">
    <property type="entry name" value="YqeY/Aim41"/>
</dbReference>
<organism evidence="1 2">
    <name type="scientific">Psychromonas marina</name>
    <dbReference type="NCBI Taxonomy" id="88364"/>
    <lineage>
        <taxon>Bacteria</taxon>
        <taxon>Pseudomonadati</taxon>
        <taxon>Pseudomonadota</taxon>
        <taxon>Gammaproteobacteria</taxon>
        <taxon>Alteromonadales</taxon>
        <taxon>Psychromonadaceae</taxon>
        <taxon>Psychromonas</taxon>
    </lineage>
</organism>
<dbReference type="EMBL" id="BSPQ01000019">
    <property type="protein sequence ID" value="GLS92306.1"/>
    <property type="molecule type" value="Genomic_DNA"/>
</dbReference>
<comment type="caution">
    <text evidence="1">The sequence shown here is derived from an EMBL/GenBank/DDBJ whole genome shotgun (WGS) entry which is preliminary data.</text>
</comment>
<dbReference type="InterPro" id="IPR003789">
    <property type="entry name" value="Asn/Gln_tRNA_amidoTrase-B-like"/>
</dbReference>
<dbReference type="Gene3D" id="1.10.1510.10">
    <property type="entry name" value="Uncharacterised protein YqeY/AIM41 PF09424, N-terminal domain"/>
    <property type="match status" value="1"/>
</dbReference>
<dbReference type="PANTHER" id="PTHR28055:SF1">
    <property type="entry name" value="ALTERED INHERITANCE OF MITOCHONDRIA PROTEIN 41, MITOCHONDRIAL"/>
    <property type="match status" value="1"/>
</dbReference>
<dbReference type="PANTHER" id="PTHR28055">
    <property type="entry name" value="ALTERED INHERITANCE OF MITOCHONDRIA PROTEIN 41, MITOCHONDRIAL"/>
    <property type="match status" value="1"/>
</dbReference>
<protein>
    <submittedName>
        <fullName evidence="1">Aspartyl-tRNA amidotransferase subunit B</fullName>
    </submittedName>
</protein>
<dbReference type="InterPro" id="IPR023168">
    <property type="entry name" value="GatB_Yqey_C_2"/>
</dbReference>
<dbReference type="SUPFAM" id="SSF89095">
    <property type="entry name" value="GatB/YqeY motif"/>
    <property type="match status" value="1"/>
</dbReference>
<evidence type="ECO:0000313" key="1">
    <source>
        <dbReference type="EMBL" id="GLS92306.1"/>
    </source>
</evidence>
<dbReference type="InterPro" id="IPR042184">
    <property type="entry name" value="YqeY/Aim41_N"/>
</dbReference>
<dbReference type="RefSeq" id="WP_284205401.1">
    <property type="nucleotide sequence ID" value="NZ_BSPQ01000019.1"/>
</dbReference>
<dbReference type="Pfam" id="PF09424">
    <property type="entry name" value="YqeY"/>
    <property type="match status" value="1"/>
</dbReference>
<sequence length="147" mass="16142">MSLKVRLKEQQILAMRAKDKTRLGTIRMLFAAIKQIEIDERIELDDDAVTAVVIKSVKQRKDSISQFEKADRADLADIEKTELAILQEFLPQPLTSEEVKALIEQAIASTGASGMQDMGKVMGVLKKDISGKADMGEVSALVRAGLV</sequence>
<proteinExistence type="predicted"/>
<evidence type="ECO:0000313" key="2">
    <source>
        <dbReference type="Proteomes" id="UP001157353"/>
    </source>
</evidence>
<reference evidence="2" key="1">
    <citation type="journal article" date="2019" name="Int. J. Syst. Evol. Microbiol.">
        <title>The Global Catalogue of Microorganisms (GCM) 10K type strain sequencing project: providing services to taxonomists for standard genome sequencing and annotation.</title>
        <authorList>
            <consortium name="The Broad Institute Genomics Platform"/>
            <consortium name="The Broad Institute Genome Sequencing Center for Infectious Disease"/>
            <person name="Wu L."/>
            <person name="Ma J."/>
        </authorList>
    </citation>
    <scope>NUCLEOTIDE SEQUENCE [LARGE SCALE GENOMIC DNA]</scope>
    <source>
        <strain evidence="2">NBRC 103166</strain>
    </source>
</reference>
<dbReference type="Gene3D" id="1.10.10.410">
    <property type="match status" value="1"/>
</dbReference>
<name>A0ABQ6E4J2_9GAMM</name>
<accession>A0ABQ6E4J2</accession>
<keyword evidence="2" id="KW-1185">Reference proteome</keyword>